<reference evidence="1" key="1">
    <citation type="submission" date="2021-04" db="EMBL/GenBank/DDBJ databases">
        <title>First draft genome resource for Brassicaceae pathogens Fusarium oxysporum f. sp. raphani and Fusarium oxysporum f. sp. rapae.</title>
        <authorList>
            <person name="Asai S."/>
        </authorList>
    </citation>
    <scope>NUCLEOTIDE SEQUENCE</scope>
    <source>
        <strain evidence="1">Tf1208</strain>
    </source>
</reference>
<protein>
    <submittedName>
        <fullName evidence="1">Nucleoporin NUP192</fullName>
    </submittedName>
</protein>
<evidence type="ECO:0000313" key="2">
    <source>
        <dbReference type="Proteomes" id="UP000694050"/>
    </source>
</evidence>
<proteinExistence type="predicted"/>
<dbReference type="GO" id="GO:0005643">
    <property type="term" value="C:nuclear pore"/>
    <property type="evidence" value="ECO:0007669"/>
    <property type="project" value="InterPro"/>
</dbReference>
<accession>A0A8J5TXZ6</accession>
<sequence length="162" mass="18363">MDGDEYSTNDNFQQDVLNFSDKGELEVELNKLESGVCLNLKRTPTRWADRILTVSLSDSVSQGCQESDDHVVETLHRLNSISIMVDSFRNIMLECHEVFTSDTPEQQKYHNARLSLLLELAHTRSGANCIIYYNIFRSLEDPGLLGANPDLQINNTNSRALE</sequence>
<dbReference type="Pfam" id="PF11894">
    <property type="entry name" value="Nup192"/>
    <property type="match status" value="1"/>
</dbReference>
<evidence type="ECO:0000313" key="1">
    <source>
        <dbReference type="EMBL" id="KAG7403807.1"/>
    </source>
</evidence>
<dbReference type="EMBL" id="JAELUQ010000014">
    <property type="protein sequence ID" value="KAG7403807.1"/>
    <property type="molecule type" value="Genomic_DNA"/>
</dbReference>
<dbReference type="Proteomes" id="UP000694050">
    <property type="component" value="Unassembled WGS sequence"/>
</dbReference>
<dbReference type="AlphaFoldDB" id="A0A8J5TXZ6"/>
<dbReference type="InterPro" id="IPR021827">
    <property type="entry name" value="Nup186/Nup192/Nup205"/>
</dbReference>
<organism evidence="1 2">
    <name type="scientific">Fusarium oxysporum f. sp. rapae</name>
    <dbReference type="NCBI Taxonomy" id="485398"/>
    <lineage>
        <taxon>Eukaryota</taxon>
        <taxon>Fungi</taxon>
        <taxon>Dikarya</taxon>
        <taxon>Ascomycota</taxon>
        <taxon>Pezizomycotina</taxon>
        <taxon>Sordariomycetes</taxon>
        <taxon>Hypocreomycetidae</taxon>
        <taxon>Hypocreales</taxon>
        <taxon>Nectriaceae</taxon>
        <taxon>Fusarium</taxon>
        <taxon>Fusarium oxysporum species complex</taxon>
    </lineage>
</organism>
<gene>
    <name evidence="1" type="ORF">Forpe1208_v016326</name>
</gene>
<comment type="caution">
    <text evidence="1">The sequence shown here is derived from an EMBL/GenBank/DDBJ whole genome shotgun (WGS) entry which is preliminary data.</text>
</comment>
<name>A0A8J5TXZ6_FUSOX</name>